<feature type="compositionally biased region" description="Basic and acidic residues" evidence="4">
    <location>
        <begin position="207"/>
        <end position="222"/>
    </location>
</feature>
<comment type="catalytic activity">
    <reaction evidence="1">
        <text>S-ubiquitinyl-[E2 ubiquitin-conjugating enzyme]-L-cysteine + [acceptor protein]-L-lysine = [E2 ubiquitin-conjugating enzyme]-L-cysteine + N(6)-ubiquitinyl-[acceptor protein]-L-lysine.</text>
        <dbReference type="EC" id="2.3.2.27"/>
    </reaction>
</comment>
<evidence type="ECO:0000256" key="3">
    <source>
        <dbReference type="ARBA" id="ARBA00022786"/>
    </source>
</evidence>
<reference evidence="5" key="1">
    <citation type="submission" date="2020-01" db="EMBL/GenBank/DDBJ databases">
        <authorList>
            <person name="Mishra B."/>
        </authorList>
    </citation>
    <scope>NUCLEOTIDE SEQUENCE [LARGE SCALE GENOMIC DNA]</scope>
</reference>
<proteinExistence type="predicted"/>
<gene>
    <name evidence="5" type="ORF">MERR_LOCUS27052</name>
</gene>
<name>A0A6D2JEA9_9BRAS</name>
<sequence length="281" mass="31418">MARHSSDDGHPPVNSTVVAIDKDKNSHYAVRWAVDHLFNLINNPNMILVHVRLKNSYHSGNDNDDLNQLFVPYRGYCARKGITMMEVVLEDTDVAKAVLDYVNNNLVNNIVVGSSSSKNPFARSLKLTKSHDVPASILKSTPEFCSIYVISKGKVQSSRTAQRTITNTLVPPRAPSSTFHHLNVPDNDQDPVPRSQRSSRNSTPERYPNHDNGFKAGRERLRSPTNGSMNFHHDFQPAKGQRNSGGHSSVSDESDGGSLMMGSIDITARNFWYHGRWICFF</sequence>
<keyword evidence="6" id="KW-1185">Reference proteome</keyword>
<dbReference type="Gene3D" id="3.40.50.620">
    <property type="entry name" value="HUPs"/>
    <property type="match status" value="1"/>
</dbReference>
<comment type="caution">
    <text evidence="5">The sequence shown here is derived from an EMBL/GenBank/DDBJ whole genome shotgun (WGS) entry which is preliminary data.</text>
</comment>
<dbReference type="SUPFAM" id="SSF52402">
    <property type="entry name" value="Adenine nucleotide alpha hydrolases-like"/>
    <property type="match status" value="1"/>
</dbReference>
<dbReference type="PANTHER" id="PTHR45647:SF93">
    <property type="entry name" value="KINASE WITH ADENINE NUCLEOTIDE ALPHA HYDROLASES-LIKE DOMAIN-CONTAINING PROTEIN"/>
    <property type="match status" value="1"/>
</dbReference>
<dbReference type="AlphaFoldDB" id="A0A6D2JEA9"/>
<keyword evidence="3" id="KW-0833">Ubl conjugation pathway</keyword>
<feature type="region of interest" description="Disordered" evidence="4">
    <location>
        <begin position="166"/>
        <end position="258"/>
    </location>
</feature>
<organism evidence="5 6">
    <name type="scientific">Microthlaspi erraticum</name>
    <dbReference type="NCBI Taxonomy" id="1685480"/>
    <lineage>
        <taxon>Eukaryota</taxon>
        <taxon>Viridiplantae</taxon>
        <taxon>Streptophyta</taxon>
        <taxon>Embryophyta</taxon>
        <taxon>Tracheophyta</taxon>
        <taxon>Spermatophyta</taxon>
        <taxon>Magnoliopsida</taxon>
        <taxon>eudicotyledons</taxon>
        <taxon>Gunneridae</taxon>
        <taxon>Pentapetalae</taxon>
        <taxon>rosids</taxon>
        <taxon>malvids</taxon>
        <taxon>Brassicales</taxon>
        <taxon>Brassicaceae</taxon>
        <taxon>Coluteocarpeae</taxon>
        <taxon>Microthlaspi</taxon>
    </lineage>
</organism>
<evidence type="ECO:0000313" key="5">
    <source>
        <dbReference type="EMBL" id="CAA7039817.1"/>
    </source>
</evidence>
<dbReference type="PANTHER" id="PTHR45647">
    <property type="entry name" value="OS02G0152300 PROTEIN"/>
    <property type="match status" value="1"/>
</dbReference>
<dbReference type="InterPro" id="IPR051348">
    <property type="entry name" value="U-box_ubiquitin_ligases"/>
</dbReference>
<dbReference type="GO" id="GO:0061630">
    <property type="term" value="F:ubiquitin protein ligase activity"/>
    <property type="evidence" value="ECO:0007669"/>
    <property type="project" value="UniProtKB-EC"/>
</dbReference>
<feature type="compositionally biased region" description="Polar residues" evidence="4">
    <location>
        <begin position="241"/>
        <end position="251"/>
    </location>
</feature>
<dbReference type="OrthoDB" id="1111262at2759"/>
<accession>A0A6D2JEA9</accession>
<dbReference type="EC" id="2.3.2.27" evidence="2"/>
<evidence type="ECO:0000313" key="6">
    <source>
        <dbReference type="Proteomes" id="UP000467841"/>
    </source>
</evidence>
<dbReference type="EMBL" id="CACVBM020001218">
    <property type="protein sequence ID" value="CAA7039817.1"/>
    <property type="molecule type" value="Genomic_DNA"/>
</dbReference>
<protein>
    <recommendedName>
        <fullName evidence="2">RING-type E3 ubiquitin transferase</fullName>
        <ecNumber evidence="2">2.3.2.27</ecNumber>
    </recommendedName>
</protein>
<feature type="compositionally biased region" description="Polar residues" evidence="4">
    <location>
        <begin position="166"/>
        <end position="180"/>
    </location>
</feature>
<evidence type="ECO:0000256" key="4">
    <source>
        <dbReference type="SAM" id="MobiDB-lite"/>
    </source>
</evidence>
<evidence type="ECO:0000256" key="2">
    <source>
        <dbReference type="ARBA" id="ARBA00012483"/>
    </source>
</evidence>
<dbReference type="Proteomes" id="UP000467841">
    <property type="component" value="Unassembled WGS sequence"/>
</dbReference>
<feature type="compositionally biased region" description="Polar residues" evidence="4">
    <location>
        <begin position="195"/>
        <end position="204"/>
    </location>
</feature>
<evidence type="ECO:0000256" key="1">
    <source>
        <dbReference type="ARBA" id="ARBA00000900"/>
    </source>
</evidence>
<dbReference type="InterPro" id="IPR014729">
    <property type="entry name" value="Rossmann-like_a/b/a_fold"/>
</dbReference>